<name>A0A9X6B354_BACCE</name>
<protein>
    <submittedName>
        <fullName evidence="1">Uncharacterized protein</fullName>
    </submittedName>
</protein>
<dbReference type="RefSeq" id="WP_078188005.1">
    <property type="nucleotide sequence ID" value="NZ_MUAU01000256.1"/>
</dbReference>
<reference evidence="1 2" key="1">
    <citation type="submission" date="2017-01" db="EMBL/GenBank/DDBJ databases">
        <title>Bacillus cereus isolates.</title>
        <authorList>
            <person name="Beno S.M."/>
        </authorList>
    </citation>
    <scope>NUCLEOTIDE SEQUENCE [LARGE SCALE GENOMIC DNA]</scope>
    <source>
        <strain evidence="1 2">FSL K6-1030</strain>
    </source>
</reference>
<dbReference type="AlphaFoldDB" id="A0A9X6B354"/>
<dbReference type="EMBL" id="MUAU01000256">
    <property type="protein sequence ID" value="OOR71133.1"/>
    <property type="molecule type" value="Genomic_DNA"/>
</dbReference>
<evidence type="ECO:0000313" key="2">
    <source>
        <dbReference type="Proteomes" id="UP000190641"/>
    </source>
</evidence>
<evidence type="ECO:0000313" key="1">
    <source>
        <dbReference type="EMBL" id="OOR71133.1"/>
    </source>
</evidence>
<proteinExistence type="predicted"/>
<comment type="caution">
    <text evidence="1">The sequence shown here is derived from an EMBL/GenBank/DDBJ whole genome shotgun (WGS) entry which is preliminary data.</text>
</comment>
<dbReference type="Gene3D" id="2.170.15.10">
    <property type="entry name" value="Proaerolysin, chain A, domain 3"/>
    <property type="match status" value="1"/>
</dbReference>
<sequence>MVCCGSGPDHGTAYVESTDIGDTVYFQPFDNTTNGGLLGARIKSLALIDGKKYPTIGYFIQKQANGQIRDGYYNPADLSLIADSNHLADYGYTPSVIDAIQKDLNQTYSVIWDGTSKLKRETNYQLLPDASGLQNDAAAFGYNQTLTSGVSTTNMFGIATTVGWKIGLSAGIPGVVNVTSEISGSLTASFQHTVNVTKQTSSQVKFDISRVDNPDYKYNDYAAAVYKIQSDYTLLPGKGLSSIIGSKDPDLNPDGMTPRLAALANTNYAYEGSKYYFTVTPGSHKKSV</sequence>
<dbReference type="SUPFAM" id="SSF56973">
    <property type="entry name" value="Aerolisin/ETX pore-forming domain"/>
    <property type="match status" value="1"/>
</dbReference>
<dbReference type="Proteomes" id="UP000190641">
    <property type="component" value="Unassembled WGS sequence"/>
</dbReference>
<accession>A0A9X6B354</accession>
<gene>
    <name evidence="1" type="ORF">BLX06_32470</name>
</gene>
<organism evidence="1 2">
    <name type="scientific">Bacillus cereus</name>
    <dbReference type="NCBI Taxonomy" id="1396"/>
    <lineage>
        <taxon>Bacteria</taxon>
        <taxon>Bacillati</taxon>
        <taxon>Bacillota</taxon>
        <taxon>Bacilli</taxon>
        <taxon>Bacillales</taxon>
        <taxon>Bacillaceae</taxon>
        <taxon>Bacillus</taxon>
        <taxon>Bacillus cereus group</taxon>
    </lineage>
</organism>